<comment type="caution">
    <text evidence="1">The sequence shown here is derived from an EMBL/GenBank/DDBJ whole genome shotgun (WGS) entry which is preliminary data.</text>
</comment>
<protein>
    <submittedName>
        <fullName evidence="1">Uncharacterized protein</fullName>
    </submittedName>
</protein>
<organism evidence="1 2">
    <name type="scientific">Xylaria curta</name>
    <dbReference type="NCBI Taxonomy" id="42375"/>
    <lineage>
        <taxon>Eukaryota</taxon>
        <taxon>Fungi</taxon>
        <taxon>Dikarya</taxon>
        <taxon>Ascomycota</taxon>
        <taxon>Pezizomycotina</taxon>
        <taxon>Sordariomycetes</taxon>
        <taxon>Xylariomycetidae</taxon>
        <taxon>Xylariales</taxon>
        <taxon>Xylariaceae</taxon>
        <taxon>Xylaria</taxon>
    </lineage>
</organism>
<sequence>MSVEIIPIPVKLPGPREAQGYSEEHWQTLFALLDAVTPSIVVDSEVTDGRNQLRITEAQCLEAYERTKRNVRNAPSYEKFKEYLGSRPTNSPAYIEQVKRIIGHLPKSAQRDLGRLLTLLNTQVGSLLATGYRVPVKEQPLHVREAILQSWNSSRLNIFFQLGNSFLKMGRLAYTQIDPLFHELNDYTNAVKDYKPGPTFDYKFMQFPAGDKPATIDVDVVIVGSGCGGGFVDKGYYFPPSQLPMTASAAYEFLYESKGLLQTDDQALTVIAGSNWGGGGTVNWSVCLQPQGYVRQEWADAGLGFFKTQEFQHCLDRGNSGRCPQAWVARKSLPTKHEWCGTLLRPMSSRLWLW</sequence>
<name>A0ACC1NWL6_9PEZI</name>
<gene>
    <name evidence="1" type="ORF">NUW58_g6290</name>
</gene>
<evidence type="ECO:0000313" key="2">
    <source>
        <dbReference type="Proteomes" id="UP001143856"/>
    </source>
</evidence>
<dbReference type="EMBL" id="JAPDGR010001390">
    <property type="protein sequence ID" value="KAJ2983183.1"/>
    <property type="molecule type" value="Genomic_DNA"/>
</dbReference>
<accession>A0ACC1NWL6</accession>
<keyword evidence="2" id="KW-1185">Reference proteome</keyword>
<reference evidence="1" key="1">
    <citation type="submission" date="2022-10" db="EMBL/GenBank/DDBJ databases">
        <title>Genome Sequence of Xylaria curta.</title>
        <authorList>
            <person name="Buettner E."/>
        </authorList>
    </citation>
    <scope>NUCLEOTIDE SEQUENCE</scope>
    <source>
        <strain evidence="1">Babe10</strain>
    </source>
</reference>
<dbReference type="Proteomes" id="UP001143856">
    <property type="component" value="Unassembled WGS sequence"/>
</dbReference>
<proteinExistence type="predicted"/>
<evidence type="ECO:0000313" key="1">
    <source>
        <dbReference type="EMBL" id="KAJ2983183.1"/>
    </source>
</evidence>